<protein>
    <submittedName>
        <fullName evidence="1">Uncharacterized protein</fullName>
    </submittedName>
</protein>
<name>A0ACC0AAN8_CATRO</name>
<dbReference type="EMBL" id="CM044706">
    <property type="protein sequence ID" value="KAI5657350.1"/>
    <property type="molecule type" value="Genomic_DNA"/>
</dbReference>
<gene>
    <name evidence="1" type="ORF">M9H77_26143</name>
</gene>
<evidence type="ECO:0000313" key="1">
    <source>
        <dbReference type="EMBL" id="KAI5657350.1"/>
    </source>
</evidence>
<sequence length="718" mass="81781">MEDTPSPSRTVTDGMVSDLVATMGYAPVGYVAGGFPGLDAIAKMRNTWKTSHKFQIRKSGWLVFKFDSEVDRQKISDGGPYMIHGRPLILKNMLPLFEFGACTNIVLPVWVTLPRLPIDLWNERVLAKICSKIGVPLCTDAMTARMQRISYAIVLVEVDIAKELIMEVNIKLPNGKMRSQYLGYENLPKFCSSCHVIRHSEMCKKKETTHVQGKEKQTASPQTSNSLKAKGGNKIENNPTVPEQWQGNKRATDSTSESVPNSGSNQKHNGEQQNLGKRKDNCEWADNIITNPRPNQSQLNKNDSGQGQEMEETTRAGGNSPTGKDSEDVQKRDKGVIKRYTPIPVDKGPSKILSKDKERWQLPLHLVKWAHLVQVDRATCNQQWLLYGLHARAEFLAPGCVSDHSPRVLTLFDAPNKPELALCFFNMWADHDRFYSLVENGWNVQILETCQYRLCRKLKLLKGPLKDLNRKDFAHISSRTEAARKELKQQQNLLHDNPMDHLLPELTSLCRRFLWGNRYAKVAWSIICLSKEQGGLGLRVARRWNDALLAETLWNIHFKKDTLWCKWVHHFYIKTGTIWTVLVRKDIPPLFKQLLSIRDKLVETLGSTNAAIERISSWIVGDNINASMAYEFFKPQGQLLTWSKIVWNPIIPSKFSFYLWLVVLERVLTMDRLHFLGTDRMCKLCEQTEKTFLTSSLHAPLLLKYGTTLEIGRGFGGV</sequence>
<accession>A0ACC0AAN8</accession>
<evidence type="ECO:0000313" key="2">
    <source>
        <dbReference type="Proteomes" id="UP001060085"/>
    </source>
</evidence>
<comment type="caution">
    <text evidence="1">The sequence shown here is derived from an EMBL/GenBank/DDBJ whole genome shotgun (WGS) entry which is preliminary data.</text>
</comment>
<reference evidence="2" key="1">
    <citation type="journal article" date="2023" name="Nat. Plants">
        <title>Single-cell RNA sequencing provides a high-resolution roadmap for understanding the multicellular compartmentation of specialized metabolism.</title>
        <authorList>
            <person name="Sun S."/>
            <person name="Shen X."/>
            <person name="Li Y."/>
            <person name="Li Y."/>
            <person name="Wang S."/>
            <person name="Li R."/>
            <person name="Zhang H."/>
            <person name="Shen G."/>
            <person name="Guo B."/>
            <person name="Wei J."/>
            <person name="Xu J."/>
            <person name="St-Pierre B."/>
            <person name="Chen S."/>
            <person name="Sun C."/>
        </authorList>
    </citation>
    <scope>NUCLEOTIDE SEQUENCE [LARGE SCALE GENOMIC DNA]</scope>
</reference>
<dbReference type="Proteomes" id="UP001060085">
    <property type="component" value="Linkage Group LG06"/>
</dbReference>
<organism evidence="1 2">
    <name type="scientific">Catharanthus roseus</name>
    <name type="common">Madagascar periwinkle</name>
    <name type="synonym">Vinca rosea</name>
    <dbReference type="NCBI Taxonomy" id="4058"/>
    <lineage>
        <taxon>Eukaryota</taxon>
        <taxon>Viridiplantae</taxon>
        <taxon>Streptophyta</taxon>
        <taxon>Embryophyta</taxon>
        <taxon>Tracheophyta</taxon>
        <taxon>Spermatophyta</taxon>
        <taxon>Magnoliopsida</taxon>
        <taxon>eudicotyledons</taxon>
        <taxon>Gunneridae</taxon>
        <taxon>Pentapetalae</taxon>
        <taxon>asterids</taxon>
        <taxon>lamiids</taxon>
        <taxon>Gentianales</taxon>
        <taxon>Apocynaceae</taxon>
        <taxon>Rauvolfioideae</taxon>
        <taxon>Vinceae</taxon>
        <taxon>Catharanthinae</taxon>
        <taxon>Catharanthus</taxon>
    </lineage>
</organism>
<proteinExistence type="predicted"/>
<keyword evidence="2" id="KW-1185">Reference proteome</keyword>